<keyword evidence="4" id="KW-1185">Reference proteome</keyword>
<feature type="compositionally biased region" description="Basic and acidic residues" evidence="1">
    <location>
        <begin position="215"/>
        <end position="228"/>
    </location>
</feature>
<gene>
    <name evidence="3" type="ORF">FRACYDRAFT_244296</name>
</gene>
<feature type="compositionally biased region" description="Polar residues" evidence="1">
    <location>
        <begin position="419"/>
        <end position="429"/>
    </location>
</feature>
<proteinExistence type="predicted"/>
<dbReference type="AlphaFoldDB" id="A0A1E7F1S6"/>
<dbReference type="KEGG" id="fcy:FRACYDRAFT_244296"/>
<feature type="region of interest" description="Disordered" evidence="1">
    <location>
        <begin position="181"/>
        <end position="264"/>
    </location>
</feature>
<accession>A0A1E7F1S6</accession>
<evidence type="ECO:0000256" key="1">
    <source>
        <dbReference type="SAM" id="MobiDB-lite"/>
    </source>
</evidence>
<dbReference type="EMBL" id="KV784365">
    <property type="protein sequence ID" value="OEU12069.1"/>
    <property type="molecule type" value="Genomic_DNA"/>
</dbReference>
<organism evidence="3 4">
    <name type="scientific">Fragilariopsis cylindrus CCMP1102</name>
    <dbReference type="NCBI Taxonomy" id="635003"/>
    <lineage>
        <taxon>Eukaryota</taxon>
        <taxon>Sar</taxon>
        <taxon>Stramenopiles</taxon>
        <taxon>Ochrophyta</taxon>
        <taxon>Bacillariophyta</taxon>
        <taxon>Bacillariophyceae</taxon>
        <taxon>Bacillariophycidae</taxon>
        <taxon>Bacillariales</taxon>
        <taxon>Bacillariaceae</taxon>
        <taxon>Fragilariopsis</taxon>
    </lineage>
</organism>
<evidence type="ECO:0000313" key="3">
    <source>
        <dbReference type="EMBL" id="OEU12069.1"/>
    </source>
</evidence>
<sequence>MIIHYQKNHQIRLLYSYSWLKLGLENVFKFKRKMNSLYEGCTTITVQQRERKNSVNQHINQRSESIDMFPPPSPRVAAPQTPSSPLQCVNYIAEIDLVEEDLAIAEGAIIAAGRTTTTSSSSSTQRLLGVEWNFQDQNHIDNLITSLLIKLDEIDIPQRSVYLQSQRKQLVKRTEGLTDLWKEHHHRRSPSMSSSSSSKKKESTTRCVSSSTQTKIEKRMAAMEDKNSTVEPPLPPSPSSPSSPSRSSTPVTNNVPIVTPIIGKKHPPAVGGNGLIERTELKRMKLDLSNVGRLRTGTTSTFYAIYKNYYVHERDHVFEQIDLDDIIFNKCGGIWNNELKRYEFIRNPNADQCIHLLLCYRLYITIVVPTNFQLPKSNSNNSQQKQIPKLSEYKLQNYINKGIDITVEEKEDKRYSDYNPPSSNRSQGTPLAFSVGGNTFHHKEKLRDFDGKYNPTSKKWIFDYDNKHRSELEESYPDLKIQYIYAKKNEYKK</sequence>
<protein>
    <recommendedName>
        <fullName evidence="2">BAG domain-containing protein</fullName>
    </recommendedName>
</protein>
<dbReference type="InterPro" id="IPR003103">
    <property type="entry name" value="BAG_domain"/>
</dbReference>
<dbReference type="Pfam" id="PF02179">
    <property type="entry name" value="BAG"/>
    <property type="match status" value="1"/>
</dbReference>
<reference evidence="3 4" key="1">
    <citation type="submission" date="2016-09" db="EMBL/GenBank/DDBJ databases">
        <title>Extensive genetic diversity and differential bi-allelic expression allows diatom success in the polar Southern Ocean.</title>
        <authorList>
            <consortium name="DOE Joint Genome Institute"/>
            <person name="Mock T."/>
            <person name="Otillar R.P."/>
            <person name="Strauss J."/>
            <person name="Dupont C."/>
            <person name="Frickenhaus S."/>
            <person name="Maumus F."/>
            <person name="Mcmullan M."/>
            <person name="Sanges R."/>
            <person name="Schmutz J."/>
            <person name="Toseland A."/>
            <person name="Valas R."/>
            <person name="Veluchamy A."/>
            <person name="Ward B.J."/>
            <person name="Allen A."/>
            <person name="Barry K."/>
            <person name="Falciatore A."/>
            <person name="Ferrante M."/>
            <person name="Fortunato A.E."/>
            <person name="Gloeckner G."/>
            <person name="Gruber A."/>
            <person name="Hipkin R."/>
            <person name="Janech M."/>
            <person name="Kroth P."/>
            <person name="Leese F."/>
            <person name="Lindquist E."/>
            <person name="Lyon B.R."/>
            <person name="Martin J."/>
            <person name="Mayer C."/>
            <person name="Parker M."/>
            <person name="Quesneville H."/>
            <person name="Raymond J."/>
            <person name="Uhlig C."/>
            <person name="Valentin K.U."/>
            <person name="Worden A.Z."/>
            <person name="Armbrust E.V."/>
            <person name="Bowler C."/>
            <person name="Green B."/>
            <person name="Moulton V."/>
            <person name="Van Oosterhout C."/>
            <person name="Grigoriev I."/>
        </authorList>
    </citation>
    <scope>NUCLEOTIDE SEQUENCE [LARGE SCALE GENOMIC DNA]</scope>
    <source>
        <strain evidence="3 4">CCMP1102</strain>
    </source>
</reference>
<feature type="compositionally biased region" description="Pro residues" evidence="1">
    <location>
        <begin position="232"/>
        <end position="241"/>
    </location>
</feature>
<feature type="compositionally biased region" description="Polar residues" evidence="1">
    <location>
        <begin position="205"/>
        <end position="214"/>
    </location>
</feature>
<name>A0A1E7F1S6_9STRA</name>
<dbReference type="Proteomes" id="UP000095751">
    <property type="component" value="Unassembled WGS sequence"/>
</dbReference>
<feature type="domain" description="BAG" evidence="2">
    <location>
        <begin position="135"/>
        <end position="177"/>
    </location>
</feature>
<dbReference type="GO" id="GO:0051087">
    <property type="term" value="F:protein-folding chaperone binding"/>
    <property type="evidence" value="ECO:0007669"/>
    <property type="project" value="InterPro"/>
</dbReference>
<evidence type="ECO:0000313" key="4">
    <source>
        <dbReference type="Proteomes" id="UP000095751"/>
    </source>
</evidence>
<evidence type="ECO:0000259" key="2">
    <source>
        <dbReference type="Pfam" id="PF02179"/>
    </source>
</evidence>
<feature type="region of interest" description="Disordered" evidence="1">
    <location>
        <begin position="412"/>
        <end position="431"/>
    </location>
</feature>
<dbReference type="InParanoid" id="A0A1E7F1S6"/>